<reference evidence="5" key="1">
    <citation type="submission" date="2014-05" db="EMBL/GenBank/DDBJ databases">
        <title>ATOL: Assembling a taxonomically balanced genome-scale reconstruction of the evolutionary history of the Enterobacteriaceae.</title>
        <authorList>
            <person name="Plunkett G. III"/>
            <person name="Neeno-Eckwall E.C."/>
            <person name="Glasner J.D."/>
            <person name="Perna N.T."/>
        </authorList>
    </citation>
    <scope>NUCLEOTIDE SEQUENCE [LARGE SCALE GENOMIC DNA]</scope>
    <source>
        <strain evidence="5">ATCC 49490</strain>
    </source>
</reference>
<evidence type="ECO:0000256" key="1">
    <source>
        <dbReference type="ARBA" id="ARBA00004167"/>
    </source>
</evidence>
<dbReference type="Proteomes" id="UP000028630">
    <property type="component" value="Unassembled WGS sequence"/>
</dbReference>
<dbReference type="AlphaFoldDB" id="A0A085A7G9"/>
<name>A0A085A7G9_9ENTR</name>
<keyword evidence="2" id="KW-1133">Transmembrane helix</keyword>
<keyword evidence="2" id="KW-0812">Transmembrane</keyword>
<dbReference type="EMBL" id="JMTB01000085">
    <property type="protein sequence ID" value="KFC06164.1"/>
    <property type="molecule type" value="Genomic_DNA"/>
</dbReference>
<dbReference type="eggNOG" id="COG4967">
    <property type="taxonomic scope" value="Bacteria"/>
</dbReference>
<proteinExistence type="predicted"/>
<dbReference type="Pfam" id="PF07963">
    <property type="entry name" value="N_methyl"/>
    <property type="match status" value="1"/>
</dbReference>
<dbReference type="OrthoDB" id="6561530at2"/>
<accession>A0A085A7G9</accession>
<gene>
    <name evidence="4" type="ORF">GTGU_02685</name>
</gene>
<evidence type="ECO:0000259" key="3">
    <source>
        <dbReference type="Pfam" id="PF12528"/>
    </source>
</evidence>
<protein>
    <submittedName>
        <fullName evidence="4">Prepilin peptidase-dependent protein C</fullName>
    </submittedName>
</protein>
<comment type="caution">
    <text evidence="4">The sequence shown here is derived from an EMBL/GenBank/DDBJ whole genome shotgun (WGS) entry which is preliminary data.</text>
</comment>
<evidence type="ECO:0000256" key="2">
    <source>
        <dbReference type="SAM" id="Phobius"/>
    </source>
</evidence>
<dbReference type="NCBIfam" id="NF007660">
    <property type="entry name" value="PRK10332.1"/>
    <property type="match status" value="1"/>
</dbReference>
<dbReference type="PROSITE" id="PS00409">
    <property type="entry name" value="PROKAR_NTER_METHYL"/>
    <property type="match status" value="1"/>
</dbReference>
<dbReference type="InterPro" id="IPR022204">
    <property type="entry name" value="PpdC-like_C"/>
</dbReference>
<dbReference type="InterPro" id="IPR012902">
    <property type="entry name" value="N_methyl_site"/>
</dbReference>
<sequence>MPDTLNRQQGFSLPEVILAMALMVIVASALAGYQRGLASGFVQLAQYRQLWRNAWQQTQWVTGEMPEGWKVSRVQTSTQRCVSISVTITSPVGRQSQMTRLHCPAGQ</sequence>
<comment type="subcellular location">
    <subcellularLocation>
        <location evidence="1">Membrane</location>
        <topology evidence="1">Single-pass membrane protein</topology>
    </subcellularLocation>
</comment>
<feature type="transmembrane region" description="Helical" evidence="2">
    <location>
        <begin position="12"/>
        <end position="33"/>
    </location>
</feature>
<dbReference type="NCBIfam" id="TIGR02532">
    <property type="entry name" value="IV_pilin_GFxxxE"/>
    <property type="match status" value="1"/>
</dbReference>
<feature type="domain" description="Prepilin peptidase dependent protein C-like C-terminal" evidence="3">
    <location>
        <begin position="33"/>
        <end position="104"/>
    </location>
</feature>
<dbReference type="GO" id="GO:0016020">
    <property type="term" value="C:membrane"/>
    <property type="evidence" value="ECO:0007669"/>
    <property type="project" value="UniProtKB-SubCell"/>
</dbReference>
<organism evidence="4 5">
    <name type="scientific">Trabulsiella guamensis ATCC 49490</name>
    <dbReference type="NCBI Taxonomy" id="1005994"/>
    <lineage>
        <taxon>Bacteria</taxon>
        <taxon>Pseudomonadati</taxon>
        <taxon>Pseudomonadota</taxon>
        <taxon>Gammaproteobacteria</taxon>
        <taxon>Enterobacterales</taxon>
        <taxon>Enterobacteriaceae</taxon>
        <taxon>Trabulsiella</taxon>
    </lineage>
</organism>
<evidence type="ECO:0000313" key="5">
    <source>
        <dbReference type="Proteomes" id="UP000028630"/>
    </source>
</evidence>
<dbReference type="RefSeq" id="WP_038157800.1">
    <property type="nucleotide sequence ID" value="NZ_JMTB01000085.1"/>
</dbReference>
<evidence type="ECO:0000313" key="4">
    <source>
        <dbReference type="EMBL" id="KFC06164.1"/>
    </source>
</evidence>
<dbReference type="Pfam" id="PF12528">
    <property type="entry name" value="T2SSppdC"/>
    <property type="match status" value="1"/>
</dbReference>
<keyword evidence="2" id="KW-0472">Membrane</keyword>
<keyword evidence="5" id="KW-1185">Reference proteome</keyword>